<keyword evidence="3" id="KW-1185">Reference proteome</keyword>
<dbReference type="PANTHER" id="PTHR22946">
    <property type="entry name" value="DIENELACTONE HYDROLASE DOMAIN-CONTAINING PROTEIN-RELATED"/>
    <property type="match status" value="1"/>
</dbReference>
<protein>
    <submittedName>
        <fullName evidence="2">Lipase esterase</fullName>
    </submittedName>
</protein>
<gene>
    <name evidence="2" type="ORF">FC07_GL003077</name>
</gene>
<evidence type="ECO:0000313" key="2">
    <source>
        <dbReference type="EMBL" id="KRK40674.1"/>
    </source>
</evidence>
<dbReference type="EMBL" id="AZDA01000006">
    <property type="protein sequence ID" value="KRK40674.1"/>
    <property type="molecule type" value="Genomic_DNA"/>
</dbReference>
<dbReference type="AlphaFoldDB" id="A0A0R1HAF7"/>
<dbReference type="Proteomes" id="UP000051461">
    <property type="component" value="Unassembled WGS sequence"/>
</dbReference>
<accession>A0A0R1HAF7</accession>
<keyword evidence="1" id="KW-0378">Hydrolase</keyword>
<organism evidence="2 3">
    <name type="scientific">Loigolactobacillus bifermentans DSM 20003</name>
    <dbReference type="NCBI Taxonomy" id="1423726"/>
    <lineage>
        <taxon>Bacteria</taxon>
        <taxon>Bacillati</taxon>
        <taxon>Bacillota</taxon>
        <taxon>Bacilli</taxon>
        <taxon>Lactobacillales</taxon>
        <taxon>Lactobacillaceae</taxon>
        <taxon>Loigolactobacillus</taxon>
    </lineage>
</organism>
<reference evidence="2 3" key="1">
    <citation type="journal article" date="2015" name="Genome Announc.">
        <title>Expanding the biotechnology potential of lactobacilli through comparative genomics of 213 strains and associated genera.</title>
        <authorList>
            <person name="Sun Z."/>
            <person name="Harris H.M."/>
            <person name="McCann A."/>
            <person name="Guo C."/>
            <person name="Argimon S."/>
            <person name="Zhang W."/>
            <person name="Yang X."/>
            <person name="Jeffery I.B."/>
            <person name="Cooney J.C."/>
            <person name="Kagawa T.F."/>
            <person name="Liu W."/>
            <person name="Song Y."/>
            <person name="Salvetti E."/>
            <person name="Wrobel A."/>
            <person name="Rasinkangas P."/>
            <person name="Parkhill J."/>
            <person name="Rea M.C."/>
            <person name="O'Sullivan O."/>
            <person name="Ritari J."/>
            <person name="Douillard F.P."/>
            <person name="Paul Ross R."/>
            <person name="Yang R."/>
            <person name="Briner A.E."/>
            <person name="Felis G.E."/>
            <person name="de Vos W.M."/>
            <person name="Barrangou R."/>
            <person name="Klaenhammer T.R."/>
            <person name="Caufield P.W."/>
            <person name="Cui Y."/>
            <person name="Zhang H."/>
            <person name="O'Toole P.W."/>
        </authorList>
    </citation>
    <scope>NUCLEOTIDE SEQUENCE [LARGE SCALE GENOMIC DNA]</scope>
    <source>
        <strain evidence="2 3">DSM 20003</strain>
    </source>
</reference>
<dbReference type="RefSeq" id="WP_057903397.1">
    <property type="nucleotide sequence ID" value="NZ_AZDA01000006.1"/>
</dbReference>
<evidence type="ECO:0000256" key="1">
    <source>
        <dbReference type="ARBA" id="ARBA00022801"/>
    </source>
</evidence>
<dbReference type="PATRIC" id="fig|1423726.3.peg.3191"/>
<dbReference type="Gene3D" id="3.40.50.1820">
    <property type="entry name" value="alpha/beta hydrolase"/>
    <property type="match status" value="1"/>
</dbReference>
<dbReference type="SUPFAM" id="SSF53474">
    <property type="entry name" value="alpha/beta-Hydrolases"/>
    <property type="match status" value="1"/>
</dbReference>
<sequence length="245" mass="26776">MTIQNKTLTLAGIPVLETVDDAQEQANMPLVLNFHGWQTAKAGQLVSSYLLAERGFRVLAPDANYHGDRQQADFKLSQHPEIFWPIIGQSLQEVPDLLAAYPAARTVDVMGTSMGGITAIAALVCYETLHGGVSFVGTPAPRDFAAYQLGLLPEKVQAAFAAQKEAILNQIAAFDLSCHPEKLAQRPLFLYNDTGDPTVPYQFTAPYQDQLPKNIVYHVGQRQAHHVPYSTMVAGADFLQAALKK</sequence>
<comment type="caution">
    <text evidence="2">The sequence shown here is derived from an EMBL/GenBank/DDBJ whole genome shotgun (WGS) entry which is preliminary data.</text>
</comment>
<dbReference type="GO" id="GO:0052689">
    <property type="term" value="F:carboxylic ester hydrolase activity"/>
    <property type="evidence" value="ECO:0007669"/>
    <property type="project" value="UniProtKB-ARBA"/>
</dbReference>
<dbReference type="InterPro" id="IPR050261">
    <property type="entry name" value="FrsA_esterase"/>
</dbReference>
<dbReference type="STRING" id="1423726.FC07_GL003077"/>
<name>A0A0R1HAF7_9LACO</name>
<dbReference type="InterPro" id="IPR029058">
    <property type="entry name" value="AB_hydrolase_fold"/>
</dbReference>
<proteinExistence type="predicted"/>
<dbReference type="PANTHER" id="PTHR22946:SF9">
    <property type="entry name" value="POLYKETIDE TRANSFERASE AF380"/>
    <property type="match status" value="1"/>
</dbReference>
<dbReference type="OrthoDB" id="31158at2"/>
<evidence type="ECO:0000313" key="3">
    <source>
        <dbReference type="Proteomes" id="UP000051461"/>
    </source>
</evidence>